<dbReference type="eggNOG" id="ENOG503332I">
    <property type="taxonomic scope" value="Bacteria"/>
</dbReference>
<feature type="domain" description="PLD phosphodiesterase" evidence="1">
    <location>
        <begin position="132"/>
        <end position="162"/>
    </location>
</feature>
<proteinExistence type="predicted"/>
<dbReference type="GO" id="GO:0006793">
    <property type="term" value="P:phosphorus metabolic process"/>
    <property type="evidence" value="ECO:0007669"/>
    <property type="project" value="UniProtKB-ARBA"/>
</dbReference>
<dbReference type="Proteomes" id="UP000011058">
    <property type="component" value="Chromosome"/>
</dbReference>
<dbReference type="PROSITE" id="PS50035">
    <property type="entry name" value="PLD"/>
    <property type="match status" value="1"/>
</dbReference>
<dbReference type="SUPFAM" id="SSF56024">
    <property type="entry name" value="Phospholipase D/nuclease"/>
    <property type="match status" value="1"/>
</dbReference>
<protein>
    <recommendedName>
        <fullName evidence="1">PLD phosphodiesterase domain-containing protein</fullName>
    </recommendedName>
</protein>
<dbReference type="STRING" id="1166018.FAES_3645"/>
<keyword evidence="3" id="KW-1185">Reference proteome</keyword>
<sequence length="194" mass="21062">MLFDPAAVTDLTQPQVKQAVGVALETPVDGVICPPNSDLLDVLPCIKPGTHYHLASAGLWAMHELLFHLLALTGPARVTLATWSMSETAVRQLVRGLDAGVITSLHALLDGRVRVRTPEVLAFLTCQAARVRITANHAKVTVIENETWQIAVVSSANFTNNPRYEASVVAVDAQAAQLHRQWIDAELRKAHPLT</sequence>
<dbReference type="GO" id="GO:0003824">
    <property type="term" value="F:catalytic activity"/>
    <property type="evidence" value="ECO:0007669"/>
    <property type="project" value="InterPro"/>
</dbReference>
<dbReference type="CDD" id="cd00138">
    <property type="entry name" value="PLDc_SF"/>
    <property type="match status" value="1"/>
</dbReference>
<dbReference type="RefSeq" id="WP_015332751.1">
    <property type="nucleotide sequence ID" value="NC_020054.1"/>
</dbReference>
<gene>
    <name evidence="2" type="ORF">FAES_3645</name>
</gene>
<evidence type="ECO:0000313" key="2">
    <source>
        <dbReference type="EMBL" id="CCH01652.1"/>
    </source>
</evidence>
<evidence type="ECO:0000313" key="3">
    <source>
        <dbReference type="Proteomes" id="UP000011058"/>
    </source>
</evidence>
<dbReference type="Gene3D" id="3.30.870.10">
    <property type="entry name" value="Endonuclease Chain A"/>
    <property type="match status" value="1"/>
</dbReference>
<dbReference type="EMBL" id="HE796683">
    <property type="protein sequence ID" value="CCH01652.1"/>
    <property type="molecule type" value="Genomic_DNA"/>
</dbReference>
<evidence type="ECO:0000259" key="1">
    <source>
        <dbReference type="PROSITE" id="PS50035"/>
    </source>
</evidence>
<organism evidence="2 3">
    <name type="scientific">Fibrella aestuarina BUZ 2</name>
    <dbReference type="NCBI Taxonomy" id="1166018"/>
    <lineage>
        <taxon>Bacteria</taxon>
        <taxon>Pseudomonadati</taxon>
        <taxon>Bacteroidota</taxon>
        <taxon>Cytophagia</taxon>
        <taxon>Cytophagales</taxon>
        <taxon>Spirosomataceae</taxon>
        <taxon>Fibrella</taxon>
    </lineage>
</organism>
<dbReference type="OrthoDB" id="961652at2"/>
<dbReference type="KEGG" id="fae:FAES_3645"/>
<accession>I0KBZ9</accession>
<dbReference type="AlphaFoldDB" id="I0KBZ9"/>
<reference evidence="2 3" key="1">
    <citation type="journal article" date="2012" name="J. Bacteriol.">
        <title>Genome Sequence of Fibrella aestuarina BUZ 2T, a Filamentous Marine Bacterium.</title>
        <authorList>
            <person name="Filippini M."/>
            <person name="Qi W."/>
            <person name="Blom J."/>
            <person name="Goesmann A."/>
            <person name="Smits T.H."/>
            <person name="Bagheri H.C."/>
        </authorList>
    </citation>
    <scope>NUCLEOTIDE SEQUENCE [LARGE SCALE GENOMIC DNA]</scope>
    <source>
        <strain evidence="3">BUZ 2T</strain>
    </source>
</reference>
<name>I0KBZ9_9BACT</name>
<dbReference type="HOGENOM" id="CLU_1400660_0_0_10"/>
<dbReference type="InterPro" id="IPR001736">
    <property type="entry name" value="PLipase_D/transphosphatidylase"/>
</dbReference>